<dbReference type="InterPro" id="IPR017867">
    <property type="entry name" value="Tyr_phospatase_low_mol_wt"/>
</dbReference>
<evidence type="ECO:0000313" key="6">
    <source>
        <dbReference type="EMBL" id="GAA3024180.1"/>
    </source>
</evidence>
<dbReference type="RefSeq" id="WP_344900716.1">
    <property type="nucleotide sequence ID" value="NZ_BAAAWD010000015.1"/>
</dbReference>
<feature type="compositionally biased region" description="Low complexity" evidence="4">
    <location>
        <begin position="1"/>
        <end position="15"/>
    </location>
</feature>
<name>A0ABP6KX21_9ACTN</name>
<dbReference type="Pfam" id="PF01451">
    <property type="entry name" value="LMWPc"/>
    <property type="match status" value="1"/>
</dbReference>
<evidence type="ECO:0000313" key="7">
    <source>
        <dbReference type="Proteomes" id="UP001499930"/>
    </source>
</evidence>
<evidence type="ECO:0000256" key="3">
    <source>
        <dbReference type="ARBA" id="ARBA00022912"/>
    </source>
</evidence>
<evidence type="ECO:0000256" key="4">
    <source>
        <dbReference type="SAM" id="MobiDB-lite"/>
    </source>
</evidence>
<evidence type="ECO:0000256" key="2">
    <source>
        <dbReference type="ARBA" id="ARBA00022801"/>
    </source>
</evidence>
<dbReference type="SMART" id="SM00226">
    <property type="entry name" value="LMWPc"/>
    <property type="match status" value="1"/>
</dbReference>
<reference evidence="7" key="1">
    <citation type="journal article" date="2019" name="Int. J. Syst. Evol. Microbiol.">
        <title>The Global Catalogue of Microorganisms (GCM) 10K type strain sequencing project: providing services to taxonomists for standard genome sequencing and annotation.</title>
        <authorList>
            <consortium name="The Broad Institute Genomics Platform"/>
            <consortium name="The Broad Institute Genome Sequencing Center for Infectious Disease"/>
            <person name="Wu L."/>
            <person name="Ma J."/>
        </authorList>
    </citation>
    <scope>NUCLEOTIDE SEQUENCE [LARGE SCALE GENOMIC DNA]</scope>
    <source>
        <strain evidence="7">JCM 3106</strain>
    </source>
</reference>
<keyword evidence="2" id="KW-0378">Hydrolase</keyword>
<organism evidence="6 7">
    <name type="scientific">Streptosporangium longisporum</name>
    <dbReference type="NCBI Taxonomy" id="46187"/>
    <lineage>
        <taxon>Bacteria</taxon>
        <taxon>Bacillati</taxon>
        <taxon>Actinomycetota</taxon>
        <taxon>Actinomycetes</taxon>
        <taxon>Streptosporangiales</taxon>
        <taxon>Streptosporangiaceae</taxon>
        <taxon>Streptosporangium</taxon>
    </lineage>
</organism>
<feature type="region of interest" description="Disordered" evidence="4">
    <location>
        <begin position="1"/>
        <end position="39"/>
    </location>
</feature>
<evidence type="ECO:0000259" key="5">
    <source>
        <dbReference type="SMART" id="SM00226"/>
    </source>
</evidence>
<keyword evidence="3" id="KW-0904">Protein phosphatase</keyword>
<dbReference type="Proteomes" id="UP001499930">
    <property type="component" value="Unassembled WGS sequence"/>
</dbReference>
<dbReference type="SUPFAM" id="SSF52788">
    <property type="entry name" value="Phosphotyrosine protein phosphatases I"/>
    <property type="match status" value="1"/>
</dbReference>
<dbReference type="Gene3D" id="3.40.50.2300">
    <property type="match status" value="1"/>
</dbReference>
<dbReference type="InterPro" id="IPR036196">
    <property type="entry name" value="Ptyr_pPase_sf"/>
</dbReference>
<protein>
    <recommendedName>
        <fullName evidence="5">Phosphotyrosine protein phosphatase I domain-containing protein</fullName>
    </recommendedName>
</protein>
<dbReference type="PANTHER" id="PTHR11717:SF31">
    <property type="entry name" value="LOW MOLECULAR WEIGHT PROTEIN-TYROSINE-PHOSPHATASE ETP-RELATED"/>
    <property type="match status" value="1"/>
</dbReference>
<dbReference type="InterPro" id="IPR023485">
    <property type="entry name" value="Ptyr_pPase"/>
</dbReference>
<accession>A0ABP6KX21</accession>
<feature type="compositionally biased region" description="Basic and acidic residues" evidence="4">
    <location>
        <begin position="30"/>
        <end position="39"/>
    </location>
</feature>
<proteinExistence type="inferred from homology"/>
<comment type="similarity">
    <text evidence="1">Belongs to the low molecular weight phosphotyrosine protein phosphatase family.</text>
</comment>
<evidence type="ECO:0000256" key="1">
    <source>
        <dbReference type="ARBA" id="ARBA00011063"/>
    </source>
</evidence>
<dbReference type="InterPro" id="IPR050438">
    <property type="entry name" value="LMW_PTPase"/>
</dbReference>
<gene>
    <name evidence="6" type="ORF">GCM10017559_57050</name>
</gene>
<dbReference type="EMBL" id="BAAAWD010000015">
    <property type="protein sequence ID" value="GAA3024180.1"/>
    <property type="molecule type" value="Genomic_DNA"/>
</dbReference>
<comment type="caution">
    <text evidence="6">The sequence shown here is derived from an EMBL/GenBank/DDBJ whole genome shotgun (WGS) entry which is preliminary data.</text>
</comment>
<keyword evidence="7" id="KW-1185">Reference proteome</keyword>
<dbReference type="PANTHER" id="PTHR11717">
    <property type="entry name" value="LOW MOLECULAR WEIGHT PROTEIN TYROSINE PHOSPHATASE"/>
    <property type="match status" value="1"/>
</dbReference>
<feature type="domain" description="Phosphotyrosine protein phosphatase I" evidence="5">
    <location>
        <begin position="56"/>
        <end position="234"/>
    </location>
</feature>
<sequence>MRASPGTTGTTQGRVTGERSAVPASGEKAPPGHEDCGTRCWRDPRDAQAPRDGVRFHILFVCTANICRSPLAERLARSALGPCPALRIGSAGTHARPGMEMDRRAGNTLARLGGDPAGFTSRPLTPRLVAGADLVLTATRRHRAQAVALHLAAATRTFTIAEFGALAQAVPPERILRHHDPVRRARALVEEARALRGLVRVDESDIDDPYGRSWLAYRMAGRTITRYLAAPLRLLTPPPDA</sequence>
<dbReference type="PRINTS" id="PR00719">
    <property type="entry name" value="LMWPTPASE"/>
</dbReference>